<feature type="domain" description="GS catalytic" evidence="5">
    <location>
        <begin position="179"/>
        <end position="616"/>
    </location>
</feature>
<dbReference type="PROSITE" id="PS51986">
    <property type="entry name" value="GS_BETA_GRASP"/>
    <property type="match status" value="1"/>
</dbReference>
<comment type="similarity">
    <text evidence="1 2">Belongs to the glutamine synthetase family.</text>
</comment>
<dbReference type="Gene3D" id="3.30.590.10">
    <property type="entry name" value="Glutamine synthetase/guanido kinase, catalytic domain"/>
    <property type="match status" value="1"/>
</dbReference>
<dbReference type="InterPro" id="IPR040577">
    <property type="entry name" value="Gln-synt_C"/>
</dbReference>
<evidence type="ECO:0000256" key="1">
    <source>
        <dbReference type="PROSITE-ProRule" id="PRU01330"/>
    </source>
</evidence>
<dbReference type="PANTHER" id="PTHR42974:SF1">
    <property type="entry name" value="TYPE-3 GLUTAMINE SYNTHETASE"/>
    <property type="match status" value="1"/>
</dbReference>
<feature type="coiled-coil region" evidence="3">
    <location>
        <begin position="653"/>
        <end position="680"/>
    </location>
</feature>
<organism evidence="6 7">
    <name type="scientific">Flavobacterium jejuense</name>
    <dbReference type="NCBI Taxonomy" id="1544455"/>
    <lineage>
        <taxon>Bacteria</taxon>
        <taxon>Pseudomonadati</taxon>
        <taxon>Bacteroidota</taxon>
        <taxon>Flavobacteriia</taxon>
        <taxon>Flavobacteriales</taxon>
        <taxon>Flavobacteriaceae</taxon>
        <taxon>Flavobacterium</taxon>
    </lineage>
</organism>
<dbReference type="InterPro" id="IPR014746">
    <property type="entry name" value="Gln_synth/guanido_kin_cat_dom"/>
</dbReference>
<protein>
    <submittedName>
        <fullName evidence="6">Glutamine synthetase type III</fullName>
    </submittedName>
</protein>
<dbReference type="Proteomes" id="UP000817854">
    <property type="component" value="Unassembled WGS sequence"/>
</dbReference>
<evidence type="ECO:0000256" key="3">
    <source>
        <dbReference type="SAM" id="Coils"/>
    </source>
</evidence>
<evidence type="ECO:0000313" key="7">
    <source>
        <dbReference type="Proteomes" id="UP000817854"/>
    </source>
</evidence>
<comment type="caution">
    <text evidence="6">The sequence shown here is derived from an EMBL/GenBank/DDBJ whole genome shotgun (WGS) entry which is preliminary data.</text>
</comment>
<accession>A0ABX0IYS3</accession>
<dbReference type="PROSITE" id="PS00181">
    <property type="entry name" value="GLNA_ATP"/>
    <property type="match status" value="1"/>
</dbReference>
<gene>
    <name evidence="6" type="ORF">FIA58_014365</name>
</gene>
<dbReference type="Gene3D" id="1.20.120.1560">
    <property type="match status" value="1"/>
</dbReference>
<dbReference type="Pfam" id="PF00120">
    <property type="entry name" value="Gln-synt_C"/>
    <property type="match status" value="1"/>
</dbReference>
<dbReference type="InterPro" id="IPR052725">
    <property type="entry name" value="GS_Type-3"/>
</dbReference>
<dbReference type="Pfam" id="PF12437">
    <property type="entry name" value="GSIII_N"/>
    <property type="match status" value="1"/>
</dbReference>
<reference evidence="6 7" key="2">
    <citation type="submission" date="2019-05" db="EMBL/GenBank/DDBJ databases">
        <authorList>
            <person name="Lianzixin W."/>
        </authorList>
    </citation>
    <scope>NUCLEOTIDE SEQUENCE [LARGE SCALE GENOMIC DNA]</scope>
    <source>
        <strain evidence="6 7">EC11</strain>
    </source>
</reference>
<reference evidence="6 7" key="3">
    <citation type="submission" date="2020-02" db="EMBL/GenBank/DDBJ databases">
        <title>Flavobacterium profundi sp. nov., isolated from a deep-sea seamount.</title>
        <authorList>
            <person name="Zhang D.-C."/>
        </authorList>
    </citation>
    <scope>NUCLEOTIDE SEQUENCE [LARGE SCALE GENOMIC DNA]</scope>
    <source>
        <strain evidence="6 7">EC11</strain>
    </source>
</reference>
<keyword evidence="3" id="KW-0175">Coiled coil</keyword>
<sequence length="729" mass="82164">MSTFRFQALKETASRKIVAVEKLEKKSKIFGSNVFNDKSMRQFLTPEAYKAVKNATQKGTKIDRIIADQIAMGMKEWALSKDVTHYTHWFQPLTGNTAEKHDAFFETSFDGSDPVEKFGGSQLVQQEPDASSFPNGGIRNTFEARGYTAWDPTSPAFIYGTTLCIPTIFVSYTGEALDNKTPLLRALQAIDSAASDVAKYFDKNVKKVTPTLGWEQEYFLIDRSLANTRPDLLATGRTLLGHASAKGQQLDDHYFGSIPSRVLNYMRDLENECMLLGIPVKTRHNEVAPSQFELAPIFEEINLAVDHNSLLMDVMQKVAERHDYKVLFHEKPFKGVNGSGKHNNWSLATDTGINLLAPGKTPMSNLQFLTFFINTIKAVHDYEELLRAAIASASNDHRLGANEAPPAIISVFIGQQLTKVLAELEGVTKGKLSPEEKTDLKLNVVGKIPDVLLDNTDRNRTSPFAFTGNKFEFRAVGSSANCATSMTTLNAIVAKQLKDFKIEVDALIAKKDLKKDEAIFNVLREYIKQTKNILFEGDGYSEAWEKEAKKRGLSNHKTTPEALKAKISKKAMDLFDELSIMNHVEVEARYEIELEEYTKKIQIEGRVLGDIARNHVVPTAIRYQNTLIENVKGLKEIFGKDFEKIAKEQISLIKEISEHIEGINTKVDAMTEERKKANNLTDLSKMASAYCDKVKPCFEEIRYHADKLELLVDDEMWTLIKYRELLFLR</sequence>
<evidence type="ECO:0000259" key="4">
    <source>
        <dbReference type="PROSITE" id="PS51986"/>
    </source>
</evidence>
<feature type="domain" description="GS beta-grasp" evidence="4">
    <location>
        <begin position="84"/>
        <end position="174"/>
    </location>
</feature>
<dbReference type="SMART" id="SM01230">
    <property type="entry name" value="Gln-synt_C"/>
    <property type="match status" value="1"/>
</dbReference>
<reference evidence="7" key="1">
    <citation type="submission" date="2019-05" db="EMBL/GenBank/DDBJ databases">
        <title>Flavobacterium profundi sp. nov., isolated from a deep-sea seamount.</title>
        <authorList>
            <person name="Zhang D.-C."/>
        </authorList>
    </citation>
    <scope>NUCLEOTIDE SEQUENCE [LARGE SCALE GENOMIC DNA]</scope>
    <source>
        <strain evidence="7">EC11</strain>
    </source>
</reference>
<evidence type="ECO:0000313" key="6">
    <source>
        <dbReference type="EMBL" id="NHN26865.1"/>
    </source>
</evidence>
<dbReference type="SUPFAM" id="SSF55931">
    <property type="entry name" value="Glutamine synthetase/guanido kinase"/>
    <property type="match status" value="1"/>
</dbReference>
<keyword evidence="7" id="KW-1185">Reference proteome</keyword>
<evidence type="ECO:0000256" key="2">
    <source>
        <dbReference type="RuleBase" id="RU000384"/>
    </source>
</evidence>
<evidence type="ECO:0000259" key="5">
    <source>
        <dbReference type="PROSITE" id="PS51987"/>
    </source>
</evidence>
<dbReference type="Pfam" id="PF18318">
    <property type="entry name" value="Gln-synt_C-ter"/>
    <property type="match status" value="1"/>
</dbReference>
<proteinExistence type="inferred from homology"/>
<dbReference type="PANTHER" id="PTHR42974">
    <property type="entry name" value="GLUTAMINE SYNTHETASE"/>
    <property type="match status" value="1"/>
</dbReference>
<dbReference type="InterPro" id="IPR022147">
    <property type="entry name" value="GSIII_N"/>
</dbReference>
<dbReference type="EMBL" id="VEVQ02000009">
    <property type="protein sequence ID" value="NHN26865.1"/>
    <property type="molecule type" value="Genomic_DNA"/>
</dbReference>
<name>A0ABX0IYS3_9FLAO</name>
<dbReference type="InterPro" id="IPR027303">
    <property type="entry name" value="Gln_synth_gly_rich_site"/>
</dbReference>
<dbReference type="InterPro" id="IPR008147">
    <property type="entry name" value="Gln_synt_N"/>
</dbReference>
<dbReference type="InterPro" id="IPR008146">
    <property type="entry name" value="Gln_synth_cat_dom"/>
</dbReference>
<dbReference type="PROSITE" id="PS51987">
    <property type="entry name" value="GS_CATALYTIC"/>
    <property type="match status" value="1"/>
</dbReference>
<dbReference type="RefSeq" id="WP_140963178.1">
    <property type="nucleotide sequence ID" value="NZ_VEVQ02000009.1"/>
</dbReference>